<sequence>MVRQQYAGEDERFVRRYDYEDEWVIAADLGVGDDHLDVDVVGETAIVLVDEETELEFEVPGSVESVDTNNGVLVVRGTQ</sequence>
<dbReference type="RefSeq" id="WP_121920549.1">
    <property type="nucleotide sequence ID" value="NZ_CP034145.1"/>
</dbReference>
<protein>
    <submittedName>
        <fullName evidence="1">Hsp20/alpha crystallin family protein</fullName>
    </submittedName>
</protein>
<dbReference type="AlphaFoldDB" id="A0A3M0DE18"/>
<dbReference type="GeneID" id="38472070"/>
<evidence type="ECO:0000313" key="1">
    <source>
        <dbReference type="EMBL" id="AZH26081.1"/>
    </source>
</evidence>
<dbReference type="EMBL" id="CP034145">
    <property type="protein sequence ID" value="AZH26081.1"/>
    <property type="molecule type" value="Genomic_DNA"/>
</dbReference>
<keyword evidence="4" id="KW-1185">Reference proteome</keyword>
<reference evidence="2" key="3">
    <citation type="submission" date="2018-10" db="EMBL/GenBank/DDBJ databases">
        <authorList>
            <person name="Whitman W."/>
            <person name="Huntemann M."/>
            <person name="Clum A."/>
            <person name="Pillay M."/>
            <person name="Palaniappan K."/>
            <person name="Varghese N."/>
            <person name="Mikhailova N."/>
            <person name="Stamatis D."/>
            <person name="Reddy T."/>
            <person name="Daum C."/>
            <person name="Shapiro N."/>
            <person name="Ivanova N."/>
            <person name="Kyrpides N."/>
            <person name="Woyke T."/>
        </authorList>
    </citation>
    <scope>NUCLEOTIDE SEQUENCE</scope>
    <source>
        <strain evidence="2">CGMCC 1.10124</strain>
    </source>
</reference>
<reference evidence="2 3" key="1">
    <citation type="journal article" date="2015" name="Stand. Genomic Sci.">
        <title>Genomic Encyclopedia of Bacterial and Archaeal Type Strains, Phase III: the genomes of soil and plant-associated and newly described type strains.</title>
        <authorList>
            <person name="Whitman W.B."/>
            <person name="Woyke T."/>
            <person name="Klenk H.P."/>
            <person name="Zhou Y."/>
            <person name="Lilburn T.G."/>
            <person name="Beck B.J."/>
            <person name="De Vos P."/>
            <person name="Vandamme P."/>
            <person name="Eisen J.A."/>
            <person name="Garrity G."/>
            <person name="Hugenholtz P."/>
            <person name="Kyrpides N.C."/>
        </authorList>
    </citation>
    <scope>NUCLEOTIDE SEQUENCE [LARGE SCALE GENOMIC DNA]</scope>
    <source>
        <strain evidence="2 3">CGMCC 1.10124</strain>
    </source>
</reference>
<evidence type="ECO:0000313" key="3">
    <source>
        <dbReference type="Proteomes" id="UP000277326"/>
    </source>
</evidence>
<dbReference type="Proteomes" id="UP000277326">
    <property type="component" value="Unassembled WGS sequence"/>
</dbReference>
<dbReference type="Pfam" id="PF23444">
    <property type="entry name" value="DUF7127"/>
    <property type="match status" value="1"/>
</dbReference>
<dbReference type="KEGG" id="haer:DU502_12250"/>
<dbReference type="Proteomes" id="UP000282007">
    <property type="component" value="Chromosome"/>
</dbReference>
<gene>
    <name evidence="2" type="ORF">ATH50_1927</name>
    <name evidence="1" type="ORF">DU502_12250</name>
</gene>
<name>A0A3M0DE18_9EURY</name>
<organism evidence="2 3">
    <name type="scientific">Haloplanus aerogenes</name>
    <dbReference type="NCBI Taxonomy" id="660522"/>
    <lineage>
        <taxon>Archaea</taxon>
        <taxon>Methanobacteriati</taxon>
        <taxon>Methanobacteriota</taxon>
        <taxon>Stenosarchaea group</taxon>
        <taxon>Halobacteria</taxon>
        <taxon>Halobacteriales</taxon>
        <taxon>Haloferacaceae</taxon>
        <taxon>Haloplanus</taxon>
    </lineage>
</organism>
<dbReference type="EMBL" id="REFS01000003">
    <property type="protein sequence ID" value="RMB18470.1"/>
    <property type="molecule type" value="Genomic_DNA"/>
</dbReference>
<dbReference type="InterPro" id="IPR055551">
    <property type="entry name" value="DUF7127"/>
</dbReference>
<reference evidence="1 4" key="2">
    <citation type="submission" date="2018-07" db="EMBL/GenBank/DDBJ databases">
        <title>Genome sequences of Haloplanus aerogenes JCM 16430T.</title>
        <authorList>
            <person name="Kim Y.B."/>
            <person name="Roh S.W."/>
        </authorList>
    </citation>
    <scope>NUCLEOTIDE SEQUENCE [LARGE SCALE GENOMIC DNA]</scope>
    <source>
        <strain evidence="1 4">JCM 16430</strain>
    </source>
</reference>
<accession>A0A3M0DE18</accession>
<evidence type="ECO:0000313" key="4">
    <source>
        <dbReference type="Proteomes" id="UP000282007"/>
    </source>
</evidence>
<proteinExistence type="predicted"/>
<dbReference type="OrthoDB" id="304071at2157"/>
<evidence type="ECO:0000313" key="2">
    <source>
        <dbReference type="EMBL" id="RMB18470.1"/>
    </source>
</evidence>